<keyword evidence="9" id="KW-1185">Reference proteome</keyword>
<proteinExistence type="inferred from homology"/>
<sequence length="169" mass="18562">MTTPRTPQAGGSRPPFRRGGRRRRQCFCKESTVDYKDVSSIRRFITDRGRIEAGKKSGNCAKCQRNLTTAIKRARHLALLPYAPEHLRVTGTVSTSKISDDEEETTTDEATESTEVAEVTEDAPVAEAATEEEASEETESEETEAAAEDVSTEEASEEAEAESSDEDDK</sequence>
<dbReference type="GO" id="GO:0022627">
    <property type="term" value="C:cytosolic small ribosomal subunit"/>
    <property type="evidence" value="ECO:0007669"/>
    <property type="project" value="TreeGrafter"/>
</dbReference>
<dbReference type="PANTHER" id="PTHR13479:SF40">
    <property type="entry name" value="SMALL RIBOSOMAL SUBUNIT PROTEIN BS18M"/>
    <property type="match status" value="1"/>
</dbReference>
<dbReference type="PANTHER" id="PTHR13479">
    <property type="entry name" value="30S RIBOSOMAL PROTEIN S18"/>
    <property type="match status" value="1"/>
</dbReference>
<comment type="subunit">
    <text evidence="4">Part of the 30S ribosomal subunit. Forms a tight heterodimer with protein bS6.</text>
</comment>
<keyword evidence="3 4" id="KW-0687">Ribonucleoprotein</keyword>
<dbReference type="InterPro" id="IPR036870">
    <property type="entry name" value="Ribosomal_bS18_sf"/>
</dbReference>
<dbReference type="InterPro" id="IPR001648">
    <property type="entry name" value="Ribosomal_bS18"/>
</dbReference>
<accession>A0AAJ5ZF77</accession>
<dbReference type="Proteomes" id="UP001321249">
    <property type="component" value="Unassembled WGS sequence"/>
</dbReference>
<keyword evidence="2 4" id="KW-0689">Ribosomal protein</keyword>
<dbReference type="EMBL" id="WMBE01000003">
    <property type="protein sequence ID" value="MDG0867501.1"/>
    <property type="molecule type" value="Genomic_DNA"/>
</dbReference>
<dbReference type="NCBIfam" id="TIGR00165">
    <property type="entry name" value="S18"/>
    <property type="match status" value="1"/>
</dbReference>
<evidence type="ECO:0000256" key="1">
    <source>
        <dbReference type="ARBA" id="ARBA00005589"/>
    </source>
</evidence>
<dbReference type="Gene3D" id="4.10.640.10">
    <property type="entry name" value="Ribosomal protein S18"/>
    <property type="match status" value="1"/>
</dbReference>
<evidence type="ECO:0000313" key="10">
    <source>
        <dbReference type="Proteomes" id="UP001321249"/>
    </source>
</evidence>
<feature type="compositionally biased region" description="Low complexity" evidence="6">
    <location>
        <begin position="113"/>
        <end position="128"/>
    </location>
</feature>
<evidence type="ECO:0000256" key="3">
    <source>
        <dbReference type="ARBA" id="ARBA00023274"/>
    </source>
</evidence>
<gene>
    <name evidence="4 8" type="primary">rpsR</name>
    <name evidence="7" type="ORF">GKO46_10540</name>
    <name evidence="8" type="ORF">GKO48_11000</name>
</gene>
<dbReference type="RefSeq" id="WP_342825927.1">
    <property type="nucleotide sequence ID" value="NZ_CP046146.1"/>
</dbReference>
<evidence type="ECO:0000313" key="7">
    <source>
        <dbReference type="EMBL" id="MDG0867501.1"/>
    </source>
</evidence>
<evidence type="ECO:0000313" key="9">
    <source>
        <dbReference type="Proteomes" id="UP001219901"/>
    </source>
</evidence>
<reference evidence="9 10" key="1">
    <citation type="submission" date="2019-11" db="EMBL/GenBank/DDBJ databases">
        <authorList>
            <person name="Cho J.-C."/>
        </authorList>
    </citation>
    <scope>NUCLEOTIDE SEQUENCE [LARGE SCALE GENOMIC DNA]</scope>
    <source>
        <strain evidence="8 9">JH1073</strain>
        <strain evidence="7 10">JH702</strain>
    </source>
</reference>
<keyword evidence="4" id="KW-0694">RNA-binding</keyword>
<evidence type="ECO:0000256" key="4">
    <source>
        <dbReference type="HAMAP-Rule" id="MF_00270"/>
    </source>
</evidence>
<reference evidence="9" key="3">
    <citation type="submission" date="2023-06" db="EMBL/GenBank/DDBJ databases">
        <title>Pangenomics reveal diversification of enzyme families and niche specialization in globally abundant SAR202 bacteria.</title>
        <authorList>
            <person name="Saw J.H.W."/>
        </authorList>
    </citation>
    <scope>NUCLEOTIDE SEQUENCE [LARGE SCALE GENOMIC DNA]</scope>
    <source>
        <strain evidence="9">JH1073</strain>
    </source>
</reference>
<keyword evidence="4" id="KW-0699">rRNA-binding</keyword>
<dbReference type="SUPFAM" id="SSF46911">
    <property type="entry name" value="Ribosomal protein S18"/>
    <property type="match status" value="1"/>
</dbReference>
<evidence type="ECO:0000256" key="2">
    <source>
        <dbReference type="ARBA" id="ARBA00022980"/>
    </source>
</evidence>
<evidence type="ECO:0000256" key="5">
    <source>
        <dbReference type="RuleBase" id="RU003910"/>
    </source>
</evidence>
<name>A0AAJ5ZF77_9CHLR</name>
<dbReference type="GO" id="GO:0070181">
    <property type="term" value="F:small ribosomal subunit rRNA binding"/>
    <property type="evidence" value="ECO:0007669"/>
    <property type="project" value="TreeGrafter"/>
</dbReference>
<feature type="compositionally biased region" description="Acidic residues" evidence="6">
    <location>
        <begin position="100"/>
        <end position="112"/>
    </location>
</feature>
<dbReference type="HAMAP" id="MF_00270">
    <property type="entry name" value="Ribosomal_bS18"/>
    <property type="match status" value="1"/>
</dbReference>
<dbReference type="Pfam" id="PF01084">
    <property type="entry name" value="Ribosomal_S18"/>
    <property type="match status" value="1"/>
</dbReference>
<feature type="region of interest" description="Disordered" evidence="6">
    <location>
        <begin position="89"/>
        <end position="169"/>
    </location>
</feature>
<comment type="function">
    <text evidence="4">Binds as a heterodimer with protein bS6 to the central domain of the 16S rRNA, where it helps stabilize the platform of the 30S subunit.</text>
</comment>
<evidence type="ECO:0000256" key="6">
    <source>
        <dbReference type="SAM" id="MobiDB-lite"/>
    </source>
</evidence>
<dbReference type="GO" id="GO:0003735">
    <property type="term" value="F:structural constituent of ribosome"/>
    <property type="evidence" value="ECO:0007669"/>
    <property type="project" value="InterPro"/>
</dbReference>
<dbReference type="PRINTS" id="PR00974">
    <property type="entry name" value="RIBOSOMALS18"/>
</dbReference>
<dbReference type="Proteomes" id="UP001219901">
    <property type="component" value="Chromosome"/>
</dbReference>
<feature type="compositionally biased region" description="Acidic residues" evidence="6">
    <location>
        <begin position="129"/>
        <end position="169"/>
    </location>
</feature>
<dbReference type="GO" id="GO:0006412">
    <property type="term" value="P:translation"/>
    <property type="evidence" value="ECO:0007669"/>
    <property type="project" value="UniProtKB-UniRule"/>
</dbReference>
<reference evidence="8" key="2">
    <citation type="journal article" date="2023" name="Nat. Commun.">
        <title>Cultivation of marine bacteria of the SAR202 clade.</title>
        <authorList>
            <person name="Lim Y."/>
            <person name="Seo J.H."/>
            <person name="Giovannoni S.J."/>
            <person name="Kang I."/>
            <person name="Cho J.C."/>
        </authorList>
    </citation>
    <scope>NUCLEOTIDE SEQUENCE</scope>
    <source>
        <strain evidence="8">JH1073</strain>
    </source>
</reference>
<protein>
    <recommendedName>
        <fullName evidence="4">Small ribosomal subunit protein bS18</fullName>
    </recommendedName>
</protein>
<dbReference type="EMBL" id="CP046147">
    <property type="protein sequence ID" value="WFG40123.1"/>
    <property type="molecule type" value="Genomic_DNA"/>
</dbReference>
<feature type="region of interest" description="Disordered" evidence="6">
    <location>
        <begin position="1"/>
        <end position="23"/>
    </location>
</feature>
<comment type="similarity">
    <text evidence="1 4 5">Belongs to the bacterial ribosomal protein bS18 family.</text>
</comment>
<organism evidence="8 9">
    <name type="scientific">Candidatus Lucifugimonas marina</name>
    <dbReference type="NCBI Taxonomy" id="3038979"/>
    <lineage>
        <taxon>Bacteria</taxon>
        <taxon>Bacillati</taxon>
        <taxon>Chloroflexota</taxon>
        <taxon>Dehalococcoidia</taxon>
        <taxon>SAR202 cluster</taxon>
        <taxon>Candidatus Lucifugimonadales</taxon>
        <taxon>Candidatus Lucifugimonadaceae</taxon>
        <taxon>Candidatus Lucifugimonas</taxon>
    </lineage>
</organism>
<evidence type="ECO:0000313" key="8">
    <source>
        <dbReference type="EMBL" id="WFG40123.1"/>
    </source>
</evidence>
<dbReference type="AlphaFoldDB" id="A0AAJ5ZF77"/>